<feature type="domain" description="YgjP-like metallopeptidase" evidence="1">
    <location>
        <begin position="15"/>
        <end position="67"/>
    </location>
</feature>
<evidence type="ECO:0000313" key="3">
    <source>
        <dbReference type="Proteomes" id="UP000823895"/>
    </source>
</evidence>
<proteinExistence type="predicted"/>
<reference evidence="2" key="2">
    <citation type="submission" date="2021-04" db="EMBL/GenBank/DDBJ databases">
        <authorList>
            <person name="Gilroy R."/>
        </authorList>
    </citation>
    <scope>NUCLEOTIDE SEQUENCE</scope>
    <source>
        <strain evidence="2">CHK165-2605</strain>
    </source>
</reference>
<feature type="domain" description="YgjP-like metallopeptidase" evidence="1">
    <location>
        <begin position="83"/>
        <end position="181"/>
    </location>
</feature>
<comment type="caution">
    <text evidence="2">The sequence shown here is derived from an EMBL/GenBank/DDBJ whole genome shotgun (WGS) entry which is preliminary data.</text>
</comment>
<dbReference type="PANTHER" id="PTHR30399">
    <property type="entry name" value="UNCHARACTERIZED PROTEIN YGJP"/>
    <property type="match status" value="1"/>
</dbReference>
<evidence type="ECO:0000259" key="1">
    <source>
        <dbReference type="Pfam" id="PF01863"/>
    </source>
</evidence>
<dbReference type="Proteomes" id="UP000823895">
    <property type="component" value="Unassembled WGS sequence"/>
</dbReference>
<name>A0A9D2P212_9FIRM</name>
<reference evidence="2" key="1">
    <citation type="journal article" date="2021" name="PeerJ">
        <title>Extensive microbial diversity within the chicken gut microbiome revealed by metagenomics and culture.</title>
        <authorList>
            <person name="Gilroy R."/>
            <person name="Ravi A."/>
            <person name="Getino M."/>
            <person name="Pursley I."/>
            <person name="Horton D.L."/>
            <person name="Alikhan N.F."/>
            <person name="Baker D."/>
            <person name="Gharbi K."/>
            <person name="Hall N."/>
            <person name="Watson M."/>
            <person name="Adriaenssens E.M."/>
            <person name="Foster-Nyarko E."/>
            <person name="Jarju S."/>
            <person name="Secka A."/>
            <person name="Antonio M."/>
            <person name="Oren A."/>
            <person name="Chaudhuri R.R."/>
            <person name="La Ragione R."/>
            <person name="Hildebrand F."/>
            <person name="Pallen M.J."/>
        </authorList>
    </citation>
    <scope>NUCLEOTIDE SEQUENCE</scope>
    <source>
        <strain evidence="2">CHK165-2605</strain>
    </source>
</reference>
<gene>
    <name evidence="2" type="ORF">H9756_03155</name>
</gene>
<sequence length="190" mass="22476">MNHPFDYEIIYSNRKTIAIQVTRDGRVLVRSPRHCTRSYIDTFVSKNEDWVLKHLARAKELEEQKKAASSAHPPLSAKDRSRYIEIARDIFTRKTEYYARIMGVSYGRISIREQKTRWGSCSSKGNLNFNWRLILAPEEVLDYVVVHELAHRREMNHSKAFYAIVESVLPDYRAARKWLRDKGQMLWEMV</sequence>
<evidence type="ECO:0000313" key="2">
    <source>
        <dbReference type="EMBL" id="HJC42670.1"/>
    </source>
</evidence>
<dbReference type="InterPro" id="IPR053136">
    <property type="entry name" value="UTP_pyrophosphatase-like"/>
</dbReference>
<dbReference type="EMBL" id="DWWI01000068">
    <property type="protein sequence ID" value="HJC42670.1"/>
    <property type="molecule type" value="Genomic_DNA"/>
</dbReference>
<dbReference type="InterPro" id="IPR002725">
    <property type="entry name" value="YgjP-like_metallopeptidase"/>
</dbReference>
<dbReference type="PANTHER" id="PTHR30399:SF1">
    <property type="entry name" value="UTP PYROPHOSPHATASE"/>
    <property type="match status" value="1"/>
</dbReference>
<feature type="non-terminal residue" evidence="2">
    <location>
        <position position="190"/>
    </location>
</feature>
<dbReference type="Gene3D" id="3.30.2010.10">
    <property type="entry name" value="Metalloproteases ('zincins'), catalytic domain"/>
    <property type="match status" value="1"/>
</dbReference>
<protein>
    <submittedName>
        <fullName evidence="2">M48 family metallopeptidase</fullName>
    </submittedName>
</protein>
<dbReference type="CDD" id="cd07344">
    <property type="entry name" value="M48_yhfN_like"/>
    <property type="match status" value="1"/>
</dbReference>
<dbReference type="Pfam" id="PF01863">
    <property type="entry name" value="YgjP-like"/>
    <property type="match status" value="2"/>
</dbReference>
<dbReference type="AlphaFoldDB" id="A0A9D2P212"/>
<organism evidence="2 3">
    <name type="scientific">Candidatus Mediterraneibacter gallistercoris</name>
    <dbReference type="NCBI Taxonomy" id="2838671"/>
    <lineage>
        <taxon>Bacteria</taxon>
        <taxon>Bacillati</taxon>
        <taxon>Bacillota</taxon>
        <taxon>Clostridia</taxon>
        <taxon>Lachnospirales</taxon>
        <taxon>Lachnospiraceae</taxon>
        <taxon>Mediterraneibacter</taxon>
    </lineage>
</organism>
<accession>A0A9D2P212</accession>